<protein>
    <submittedName>
        <fullName evidence="1">Rrf2 family transcriptional regulator</fullName>
    </submittedName>
</protein>
<dbReference type="RefSeq" id="WP_262400139.1">
    <property type="nucleotide sequence ID" value="NZ_JACRTB010000013.1"/>
</dbReference>
<dbReference type="PANTHER" id="PTHR33221">
    <property type="entry name" value="WINGED HELIX-TURN-HELIX TRANSCRIPTIONAL REGULATOR, RRF2 FAMILY"/>
    <property type="match status" value="1"/>
</dbReference>
<dbReference type="InterPro" id="IPR036388">
    <property type="entry name" value="WH-like_DNA-bd_sf"/>
</dbReference>
<dbReference type="SUPFAM" id="SSF46785">
    <property type="entry name" value="Winged helix' DNA-binding domain"/>
    <property type="match status" value="1"/>
</dbReference>
<dbReference type="PANTHER" id="PTHR33221:SF15">
    <property type="entry name" value="HTH-TYPE TRANSCRIPTIONAL REGULATOR YWGB-RELATED"/>
    <property type="match status" value="1"/>
</dbReference>
<proteinExistence type="predicted"/>
<evidence type="ECO:0000313" key="1">
    <source>
        <dbReference type="EMBL" id="MBC8576634.1"/>
    </source>
</evidence>
<dbReference type="InterPro" id="IPR000944">
    <property type="entry name" value="Tscrpt_reg_Rrf2"/>
</dbReference>
<accession>A0ABR7NJQ0</accession>
<dbReference type="Proteomes" id="UP000658131">
    <property type="component" value="Unassembled WGS sequence"/>
</dbReference>
<sequence length="143" mass="15445">MSGIFTIAVHALVYLNHRQATLSSEELSENICTNPARVRKVMAMLHRAGLVEVRPGKHGGYRFALDPSGVTLLRICKAVETPPVPAGWRSGEIDAPCLVASGMAGVMEQVRDSLNAACYERLSSITVAGIDHILFGASREETR</sequence>
<keyword evidence="2" id="KW-1185">Reference proteome</keyword>
<name>A0ABR7NJQ0_9FIRM</name>
<dbReference type="PROSITE" id="PS51197">
    <property type="entry name" value="HTH_RRF2_2"/>
    <property type="match status" value="1"/>
</dbReference>
<dbReference type="Gene3D" id="1.10.10.10">
    <property type="entry name" value="Winged helix-like DNA-binding domain superfamily/Winged helix DNA-binding domain"/>
    <property type="match status" value="1"/>
</dbReference>
<organism evidence="1 2">
    <name type="scientific">Yanshouia hominis</name>
    <dbReference type="NCBI Taxonomy" id="2763673"/>
    <lineage>
        <taxon>Bacteria</taxon>
        <taxon>Bacillati</taxon>
        <taxon>Bacillota</taxon>
        <taxon>Clostridia</taxon>
        <taxon>Eubacteriales</taxon>
        <taxon>Oscillospiraceae</taxon>
        <taxon>Yanshouia</taxon>
    </lineage>
</organism>
<reference evidence="1 2" key="1">
    <citation type="submission" date="2020-08" db="EMBL/GenBank/DDBJ databases">
        <title>Genome public.</title>
        <authorList>
            <person name="Liu C."/>
            <person name="Sun Q."/>
        </authorList>
    </citation>
    <scope>NUCLEOTIDE SEQUENCE [LARGE SCALE GENOMIC DNA]</scope>
    <source>
        <strain evidence="1 2">BX1</strain>
    </source>
</reference>
<comment type="caution">
    <text evidence="1">The sequence shown here is derived from an EMBL/GenBank/DDBJ whole genome shotgun (WGS) entry which is preliminary data.</text>
</comment>
<gene>
    <name evidence="1" type="ORF">H8717_09490</name>
</gene>
<dbReference type="Pfam" id="PF02082">
    <property type="entry name" value="Rrf2"/>
    <property type="match status" value="1"/>
</dbReference>
<dbReference type="EMBL" id="JACRTB010000013">
    <property type="protein sequence ID" value="MBC8576634.1"/>
    <property type="molecule type" value="Genomic_DNA"/>
</dbReference>
<evidence type="ECO:0000313" key="2">
    <source>
        <dbReference type="Proteomes" id="UP000658131"/>
    </source>
</evidence>
<dbReference type="InterPro" id="IPR036390">
    <property type="entry name" value="WH_DNA-bd_sf"/>
</dbReference>